<evidence type="ECO:0000313" key="2">
    <source>
        <dbReference type="EMBL" id="MBB4096981.1"/>
    </source>
</evidence>
<name>A0A7W6NVU5_9SPHN</name>
<comment type="caution">
    <text evidence="2">The sequence shown here is derived from an EMBL/GenBank/DDBJ whole genome shotgun (WGS) entry which is preliminary data.</text>
</comment>
<protein>
    <submittedName>
        <fullName evidence="2">Uncharacterized protein (DUF885 family)</fullName>
    </submittedName>
</protein>
<dbReference type="InterPro" id="IPR010281">
    <property type="entry name" value="DUF885"/>
</dbReference>
<organism evidence="2 3">
    <name type="scientific">Sphingomonas kyeonggiensis</name>
    <dbReference type="NCBI Taxonomy" id="1268553"/>
    <lineage>
        <taxon>Bacteria</taxon>
        <taxon>Pseudomonadati</taxon>
        <taxon>Pseudomonadota</taxon>
        <taxon>Alphaproteobacteria</taxon>
        <taxon>Sphingomonadales</taxon>
        <taxon>Sphingomonadaceae</taxon>
        <taxon>Sphingomonas</taxon>
    </lineage>
</organism>
<evidence type="ECO:0000313" key="3">
    <source>
        <dbReference type="Proteomes" id="UP000557392"/>
    </source>
</evidence>
<reference evidence="2 3" key="1">
    <citation type="submission" date="2020-08" db="EMBL/GenBank/DDBJ databases">
        <title>Genomic Encyclopedia of Type Strains, Phase IV (KMG-IV): sequencing the most valuable type-strain genomes for metagenomic binning, comparative biology and taxonomic classification.</title>
        <authorList>
            <person name="Goeker M."/>
        </authorList>
    </citation>
    <scope>NUCLEOTIDE SEQUENCE [LARGE SCALE GENOMIC DNA]</scope>
    <source>
        <strain evidence="2 3">DSM 101806</strain>
    </source>
</reference>
<proteinExistence type="predicted"/>
<dbReference type="PANTHER" id="PTHR33361:SF2">
    <property type="entry name" value="DUF885 DOMAIN-CONTAINING PROTEIN"/>
    <property type="match status" value="1"/>
</dbReference>
<evidence type="ECO:0000256" key="1">
    <source>
        <dbReference type="SAM" id="SignalP"/>
    </source>
</evidence>
<accession>A0A7W6NVU5</accession>
<keyword evidence="1" id="KW-0732">Signal</keyword>
<dbReference type="EMBL" id="JACIEH010000001">
    <property type="protein sequence ID" value="MBB4096981.1"/>
    <property type="molecule type" value="Genomic_DNA"/>
</dbReference>
<keyword evidence="3" id="KW-1185">Reference proteome</keyword>
<feature type="signal peptide" evidence="1">
    <location>
        <begin position="1"/>
        <end position="21"/>
    </location>
</feature>
<dbReference type="Proteomes" id="UP000557392">
    <property type="component" value="Unassembled WGS sequence"/>
</dbReference>
<dbReference type="AlphaFoldDB" id="A0A7W6NVU5"/>
<dbReference type="PANTHER" id="PTHR33361">
    <property type="entry name" value="GLR0591 PROTEIN"/>
    <property type="match status" value="1"/>
</dbReference>
<gene>
    <name evidence="2" type="ORF">GGR46_000514</name>
</gene>
<feature type="chain" id="PRO_5030992843" evidence="1">
    <location>
        <begin position="22"/>
        <end position="491"/>
    </location>
</feature>
<sequence length="491" mass="52937">MQRRQFLAAASVAALPRIALAAPDRDAELRAMLDGLSGTPSVKLGRVSGFDPNGLSASSRIDLETVRAGLEADSAMIRLFPIGRFGRSPYVIAPNAGAWREAVPSAQRVEAETTQIEADAQRGVILPAPLLAKTRAGIGAAADKAGGAAAQALRKQAALLAELVSRAPAEPGTGRFPGGRDYFALLLERHYGRIDPAEAHRIMLHKARELTARTDSVLRRLGYTKGSVGARISAAFKDPRFLYSDDDAGRDRAVADMNAALARVPEHLPALFGPLPPQCLNVATVRMTRAEEAEGKQGYRTVPTATTPGAYYPDLKRIRDRPSWTLPAVVHHELLPGHMIQLPIEVAANPHPLRLEYAPAFAEGWAIYTEQLMASEGAFAGDDHALLGHLHWLLFRIGRGLVDTGVHIGQETLAQTSGKLATLQGEAAYFAPMAQDIERICIEPAMRAAEALTWLGLARKGAAAKRNGLESLRKFHRKVLADGRKRFAMIG</sequence>
<dbReference type="Pfam" id="PF05960">
    <property type="entry name" value="DUF885"/>
    <property type="match status" value="1"/>
</dbReference>
<dbReference type="RefSeq" id="WP_183994285.1">
    <property type="nucleotide sequence ID" value="NZ_JACIEH010000001.1"/>
</dbReference>